<dbReference type="Gene3D" id="1.10.10.10">
    <property type="entry name" value="Winged helix-like DNA-binding domain superfamily/Winged helix DNA-binding domain"/>
    <property type="match status" value="1"/>
</dbReference>
<reference evidence="6 7" key="1">
    <citation type="submission" date="2019-08" db="EMBL/GenBank/DDBJ databases">
        <title>In-depth cultivation of the pig gut microbiome towards novel bacterial diversity and tailored functional studies.</title>
        <authorList>
            <person name="Wylensek D."/>
            <person name="Hitch T.C.A."/>
            <person name="Clavel T."/>
        </authorList>
    </citation>
    <scope>NUCLEOTIDE SEQUENCE [LARGE SCALE GENOMIC DNA]</scope>
    <source>
        <strain evidence="6 7">WCA-389-WT-23D1</strain>
    </source>
</reference>
<dbReference type="GO" id="GO:0005829">
    <property type="term" value="C:cytosol"/>
    <property type="evidence" value="ECO:0007669"/>
    <property type="project" value="TreeGrafter"/>
</dbReference>
<dbReference type="SUPFAM" id="SSF46785">
    <property type="entry name" value="Winged helix' DNA-binding domain"/>
    <property type="match status" value="1"/>
</dbReference>
<evidence type="ECO:0000256" key="4">
    <source>
        <dbReference type="ARBA" id="ARBA00023163"/>
    </source>
</evidence>
<evidence type="ECO:0000313" key="6">
    <source>
        <dbReference type="EMBL" id="MSS37210.1"/>
    </source>
</evidence>
<dbReference type="Proteomes" id="UP000429958">
    <property type="component" value="Unassembled WGS sequence"/>
</dbReference>
<dbReference type="GO" id="GO:0003677">
    <property type="term" value="F:DNA binding"/>
    <property type="evidence" value="ECO:0007669"/>
    <property type="project" value="UniProtKB-KW"/>
</dbReference>
<dbReference type="CDD" id="cd05466">
    <property type="entry name" value="PBP2_LTTR_substrate"/>
    <property type="match status" value="1"/>
</dbReference>
<dbReference type="InterPro" id="IPR036390">
    <property type="entry name" value="WH_DNA-bd_sf"/>
</dbReference>
<dbReference type="PANTHER" id="PTHR30419:SF8">
    <property type="entry name" value="NITROGEN ASSIMILATION TRANSCRIPTIONAL ACTIVATOR-RELATED"/>
    <property type="match status" value="1"/>
</dbReference>
<evidence type="ECO:0000256" key="2">
    <source>
        <dbReference type="ARBA" id="ARBA00023015"/>
    </source>
</evidence>
<comment type="caution">
    <text evidence="6">The sequence shown here is derived from an EMBL/GenBank/DDBJ whole genome shotgun (WGS) entry which is preliminary data.</text>
</comment>
<evidence type="ECO:0000256" key="3">
    <source>
        <dbReference type="ARBA" id="ARBA00023125"/>
    </source>
</evidence>
<dbReference type="PANTHER" id="PTHR30419">
    <property type="entry name" value="HTH-TYPE TRANSCRIPTIONAL REGULATOR YBHD"/>
    <property type="match status" value="1"/>
</dbReference>
<keyword evidence="7" id="KW-1185">Reference proteome</keyword>
<evidence type="ECO:0000259" key="5">
    <source>
        <dbReference type="PROSITE" id="PS50931"/>
    </source>
</evidence>
<sequence length="312" mass="35198">MNIKDLRYFLAVAEEGTITRAAARLCMAQPPLSRQIQQLEEELGTSLFVRGKRRIQLTEEGIFLKQQAEEILSLVEKTENQLLRIKSSDRGIISIGVTETCGASTLAGFIKGFHKKYPNIQFNIWCGNGDEVSEKLEKGLVDIGLVRDPFNTEKYEIAEIKTEFWAALLSSSHPLARREGDTIELSEIAGESLMIPARPPIQREIGSWFGQIAKKSNILCTYNTLSCVVPLVEQNTALAICPEGARYFTDRQRLVYKRIIKPEHFSRLLLVRRRHRLMPAATACFWDFSLDYIRLGGGAGPEPLSMPPQLLF</sequence>
<dbReference type="InterPro" id="IPR005119">
    <property type="entry name" value="LysR_subst-bd"/>
</dbReference>
<organism evidence="6 7">
    <name type="scientific">Clostridium porci</name>
    <dbReference type="NCBI Taxonomy" id="2605778"/>
    <lineage>
        <taxon>Bacteria</taxon>
        <taxon>Bacillati</taxon>
        <taxon>Bacillota</taxon>
        <taxon>Clostridia</taxon>
        <taxon>Eubacteriales</taxon>
        <taxon>Clostridiaceae</taxon>
        <taxon>Clostridium</taxon>
    </lineage>
</organism>
<dbReference type="FunFam" id="1.10.10.10:FF:000001">
    <property type="entry name" value="LysR family transcriptional regulator"/>
    <property type="match status" value="1"/>
</dbReference>
<dbReference type="Pfam" id="PF00126">
    <property type="entry name" value="HTH_1"/>
    <property type="match status" value="1"/>
</dbReference>
<dbReference type="Gene3D" id="3.40.190.290">
    <property type="match status" value="1"/>
</dbReference>
<dbReference type="PROSITE" id="PS50931">
    <property type="entry name" value="HTH_LYSR"/>
    <property type="match status" value="1"/>
</dbReference>
<accession>A0A7X2TD61</accession>
<keyword evidence="4" id="KW-0804">Transcription</keyword>
<dbReference type="InterPro" id="IPR000847">
    <property type="entry name" value="LysR_HTH_N"/>
</dbReference>
<dbReference type="AlphaFoldDB" id="A0A7X2TD61"/>
<dbReference type="Pfam" id="PF03466">
    <property type="entry name" value="LysR_substrate"/>
    <property type="match status" value="1"/>
</dbReference>
<keyword evidence="2" id="KW-0805">Transcription regulation</keyword>
<dbReference type="GO" id="GO:0003700">
    <property type="term" value="F:DNA-binding transcription factor activity"/>
    <property type="evidence" value="ECO:0007669"/>
    <property type="project" value="InterPro"/>
</dbReference>
<dbReference type="RefSeq" id="WP_154472646.1">
    <property type="nucleotide sequence ID" value="NZ_VUMD01000009.1"/>
</dbReference>
<protein>
    <submittedName>
        <fullName evidence="6">LysR family transcriptional regulator</fullName>
    </submittedName>
</protein>
<comment type="similarity">
    <text evidence="1">Belongs to the LysR transcriptional regulatory family.</text>
</comment>
<dbReference type="InterPro" id="IPR036388">
    <property type="entry name" value="WH-like_DNA-bd_sf"/>
</dbReference>
<feature type="domain" description="HTH lysR-type" evidence="5">
    <location>
        <begin position="1"/>
        <end position="58"/>
    </location>
</feature>
<keyword evidence="3" id="KW-0238">DNA-binding</keyword>
<dbReference type="EMBL" id="VUMD01000009">
    <property type="protein sequence ID" value="MSS37210.1"/>
    <property type="molecule type" value="Genomic_DNA"/>
</dbReference>
<dbReference type="InterPro" id="IPR050950">
    <property type="entry name" value="HTH-type_LysR_regulators"/>
</dbReference>
<evidence type="ECO:0000313" key="7">
    <source>
        <dbReference type="Proteomes" id="UP000429958"/>
    </source>
</evidence>
<evidence type="ECO:0000256" key="1">
    <source>
        <dbReference type="ARBA" id="ARBA00009437"/>
    </source>
</evidence>
<gene>
    <name evidence="6" type="ORF">FYJ39_11650</name>
</gene>
<dbReference type="PRINTS" id="PR00039">
    <property type="entry name" value="HTHLYSR"/>
</dbReference>
<dbReference type="SUPFAM" id="SSF53850">
    <property type="entry name" value="Periplasmic binding protein-like II"/>
    <property type="match status" value="1"/>
</dbReference>
<name>A0A7X2TD61_9CLOT</name>
<proteinExistence type="inferred from homology"/>